<dbReference type="InParanoid" id="Q01UP6"/>
<dbReference type="HOGENOM" id="CLU_410437_0_0_0"/>
<feature type="transmembrane region" description="Helical" evidence="1">
    <location>
        <begin position="17"/>
        <end position="36"/>
    </location>
</feature>
<evidence type="ECO:0000256" key="1">
    <source>
        <dbReference type="SAM" id="Phobius"/>
    </source>
</evidence>
<keyword evidence="1" id="KW-0812">Transmembrane</keyword>
<dbReference type="EMBL" id="CP000473">
    <property type="protein sequence ID" value="ABJ86624.1"/>
    <property type="molecule type" value="Genomic_DNA"/>
</dbReference>
<feature type="transmembrane region" description="Helical" evidence="1">
    <location>
        <begin position="325"/>
        <end position="346"/>
    </location>
</feature>
<feature type="transmembrane region" description="Helical" evidence="1">
    <location>
        <begin position="389"/>
        <end position="412"/>
    </location>
</feature>
<feature type="transmembrane region" description="Helical" evidence="1">
    <location>
        <begin position="358"/>
        <end position="377"/>
    </location>
</feature>
<reference evidence="2" key="1">
    <citation type="submission" date="2006-10" db="EMBL/GenBank/DDBJ databases">
        <title>Complete sequence of Solibacter usitatus Ellin6076.</title>
        <authorList>
            <consortium name="US DOE Joint Genome Institute"/>
            <person name="Copeland A."/>
            <person name="Lucas S."/>
            <person name="Lapidus A."/>
            <person name="Barry K."/>
            <person name="Detter J.C."/>
            <person name="Glavina del Rio T."/>
            <person name="Hammon N."/>
            <person name="Israni S."/>
            <person name="Dalin E."/>
            <person name="Tice H."/>
            <person name="Pitluck S."/>
            <person name="Thompson L.S."/>
            <person name="Brettin T."/>
            <person name="Bruce D."/>
            <person name="Han C."/>
            <person name="Tapia R."/>
            <person name="Gilna P."/>
            <person name="Schmutz J."/>
            <person name="Larimer F."/>
            <person name="Land M."/>
            <person name="Hauser L."/>
            <person name="Kyrpides N."/>
            <person name="Mikhailova N."/>
            <person name="Janssen P.H."/>
            <person name="Kuske C.R."/>
            <person name="Richardson P."/>
        </authorList>
    </citation>
    <scope>NUCLEOTIDE SEQUENCE</scope>
    <source>
        <strain evidence="2">Ellin6076</strain>
    </source>
</reference>
<keyword evidence="1" id="KW-1133">Transmembrane helix</keyword>
<sequence length="669" mass="73680">MATSAYEPSPGSRFPPLTAVDSVMLSIAVVTILWAVMRACHQSITMDEAMTWRSYVAPADPNHWTAHSNNHVLNSALMRLAIAAFGLSELSVRLPALVGASVYIGSCFFLCRLLFEEAPARVLVFVCLVVNPYLGDFFAAARGYSLAFGLLVCAITLVADLQFRQPADPPGKAARICGVVSVLLGLSFTANFSYALIDATTWAALMLWIVASQWSSTKRRERRQLLISGILPGVLVVFVLASSTLLDWSRDHLFDGARSLSEMFGLLATGALAEPNPEFANRLVRSLAELVRPYLIPALAGATIWRLAVVFGYPRPEQPRARKRLEFSIVVGSALLLALLVHWAAFHLAGLLLPRNRTSIYIIPLATLAVGSLYAIPAPKGLGGRNGRAALVGVLGVLAFYYVLCLRANYFWEWRICAETKNLYYVLAYYNHAFQVTDVPARPPLGDCLEFYRRASGRETLAEFKDPAILDAFPHGKKAYALYEPQDHDFITMQGLKVVYRGRLSNAVIAVQPGLAGFDSRPKADKMGETTYDDTYASFVYHGSWRADNQFIQPYEHSLTYSANPGDSCQFLFTGTGVRYVYTKASNRGTADIYLDGALLRTIDLYSPTTQWQSSTAFENLKNAEHLIEVRVGQGRNAAATDLYVDVDAFVTLAPVPQGQPTPEDLKRQ</sequence>
<feature type="transmembrane region" description="Helical" evidence="1">
    <location>
        <begin position="226"/>
        <end position="246"/>
    </location>
</feature>
<dbReference type="Gene3D" id="2.60.120.260">
    <property type="entry name" value="Galactose-binding domain-like"/>
    <property type="match status" value="1"/>
</dbReference>
<feature type="transmembrane region" description="Helical" evidence="1">
    <location>
        <begin position="294"/>
        <end position="313"/>
    </location>
</feature>
<evidence type="ECO:0008006" key="3">
    <source>
        <dbReference type="Google" id="ProtNLM"/>
    </source>
</evidence>
<feature type="transmembrane region" description="Helical" evidence="1">
    <location>
        <begin position="144"/>
        <end position="161"/>
    </location>
</feature>
<protein>
    <recommendedName>
        <fullName evidence="3">Glycosyltransferase RgtA/B/C/D-like domain-containing protein</fullName>
    </recommendedName>
</protein>
<name>Q01UP6_SOLUE</name>
<organism evidence="2">
    <name type="scientific">Solibacter usitatus (strain Ellin6076)</name>
    <dbReference type="NCBI Taxonomy" id="234267"/>
    <lineage>
        <taxon>Bacteria</taxon>
        <taxon>Pseudomonadati</taxon>
        <taxon>Acidobacteriota</taxon>
        <taxon>Terriglobia</taxon>
        <taxon>Bryobacterales</taxon>
        <taxon>Solibacteraceae</taxon>
        <taxon>Candidatus Solibacter</taxon>
    </lineage>
</organism>
<dbReference type="AlphaFoldDB" id="Q01UP6"/>
<accession>Q01UP6</accession>
<feature type="transmembrane region" description="Helical" evidence="1">
    <location>
        <begin position="196"/>
        <end position="214"/>
    </location>
</feature>
<dbReference type="eggNOG" id="COG1807">
    <property type="taxonomic scope" value="Bacteria"/>
</dbReference>
<dbReference type="KEGG" id="sus:Acid_5677"/>
<keyword evidence="1" id="KW-0472">Membrane</keyword>
<gene>
    <name evidence="2" type="ordered locus">Acid_5677</name>
</gene>
<evidence type="ECO:0000313" key="2">
    <source>
        <dbReference type="EMBL" id="ABJ86624.1"/>
    </source>
</evidence>
<proteinExistence type="predicted"/>
<dbReference type="STRING" id="234267.Acid_5677"/>